<evidence type="ECO:0000313" key="2">
    <source>
        <dbReference type="Proteomes" id="UP000694892"/>
    </source>
</evidence>
<accession>A0A974H2C4</accession>
<protein>
    <submittedName>
        <fullName evidence="1">Uncharacterized protein</fullName>
    </submittedName>
</protein>
<sequence length="66" mass="7220">MLPNLPKALNAAQTHLKGHVEGWMSQLGSKKSIFPLAQSILKMVPAAQPASKNWDFLTILGIKKHS</sequence>
<dbReference type="EMBL" id="CM004482">
    <property type="protein sequence ID" value="OCT62267.1"/>
    <property type="molecule type" value="Genomic_DNA"/>
</dbReference>
<dbReference type="AlphaFoldDB" id="A0A974H2C4"/>
<evidence type="ECO:0000313" key="1">
    <source>
        <dbReference type="EMBL" id="OCT62267.1"/>
    </source>
</evidence>
<proteinExistence type="predicted"/>
<organism evidence="1 2">
    <name type="scientific">Xenopus laevis</name>
    <name type="common">African clawed frog</name>
    <dbReference type="NCBI Taxonomy" id="8355"/>
    <lineage>
        <taxon>Eukaryota</taxon>
        <taxon>Metazoa</taxon>
        <taxon>Chordata</taxon>
        <taxon>Craniata</taxon>
        <taxon>Vertebrata</taxon>
        <taxon>Euteleostomi</taxon>
        <taxon>Amphibia</taxon>
        <taxon>Batrachia</taxon>
        <taxon>Anura</taxon>
        <taxon>Pipoidea</taxon>
        <taxon>Pipidae</taxon>
        <taxon>Xenopodinae</taxon>
        <taxon>Xenopus</taxon>
        <taxon>Xenopus</taxon>
    </lineage>
</organism>
<dbReference type="Proteomes" id="UP000694892">
    <property type="component" value="Chromosome 9_10L"/>
</dbReference>
<gene>
    <name evidence="1" type="ORF">XELAEV_18043351mg</name>
</gene>
<name>A0A974H2C4_XENLA</name>
<reference evidence="2" key="1">
    <citation type="journal article" date="2016" name="Nature">
        <title>Genome evolution in the allotetraploid frog Xenopus laevis.</title>
        <authorList>
            <person name="Session A.M."/>
            <person name="Uno Y."/>
            <person name="Kwon T."/>
            <person name="Chapman J.A."/>
            <person name="Toyoda A."/>
            <person name="Takahashi S."/>
            <person name="Fukui A."/>
            <person name="Hikosaka A."/>
            <person name="Suzuki A."/>
            <person name="Kondo M."/>
            <person name="van Heeringen S.J."/>
            <person name="Quigley I."/>
            <person name="Heinz S."/>
            <person name="Ogino H."/>
            <person name="Ochi H."/>
            <person name="Hellsten U."/>
            <person name="Lyons J.B."/>
            <person name="Simakov O."/>
            <person name="Putnam N."/>
            <person name="Stites J."/>
            <person name="Kuroki Y."/>
            <person name="Tanaka T."/>
            <person name="Michiue T."/>
            <person name="Watanabe M."/>
            <person name="Bogdanovic O."/>
            <person name="Lister R."/>
            <person name="Georgiou G."/>
            <person name="Paranjpe S.S."/>
            <person name="van Kruijsbergen I."/>
            <person name="Shu S."/>
            <person name="Carlson J."/>
            <person name="Kinoshita T."/>
            <person name="Ohta Y."/>
            <person name="Mawaribuchi S."/>
            <person name="Jenkins J."/>
            <person name="Grimwood J."/>
            <person name="Schmutz J."/>
            <person name="Mitros T."/>
            <person name="Mozaffari S.V."/>
            <person name="Suzuki Y."/>
            <person name="Haramoto Y."/>
            <person name="Yamamoto T.S."/>
            <person name="Takagi C."/>
            <person name="Heald R."/>
            <person name="Miller K."/>
            <person name="Haudenschild C."/>
            <person name="Kitzman J."/>
            <person name="Nakayama T."/>
            <person name="Izutsu Y."/>
            <person name="Robert J."/>
            <person name="Fortriede J."/>
            <person name="Burns K."/>
            <person name="Lotay V."/>
            <person name="Karimi K."/>
            <person name="Yasuoka Y."/>
            <person name="Dichmann D.S."/>
            <person name="Flajnik M.F."/>
            <person name="Houston D.W."/>
            <person name="Shendure J."/>
            <person name="DuPasquier L."/>
            <person name="Vize P.D."/>
            <person name="Zorn A.M."/>
            <person name="Ito M."/>
            <person name="Marcotte E.M."/>
            <person name="Wallingford J.B."/>
            <person name="Ito Y."/>
            <person name="Asashima M."/>
            <person name="Ueno N."/>
            <person name="Matsuda Y."/>
            <person name="Veenstra G.J."/>
            <person name="Fujiyama A."/>
            <person name="Harland R.M."/>
            <person name="Taira M."/>
            <person name="Rokhsar D.S."/>
        </authorList>
    </citation>
    <scope>NUCLEOTIDE SEQUENCE [LARGE SCALE GENOMIC DNA]</scope>
    <source>
        <strain evidence="2">J</strain>
    </source>
</reference>